<dbReference type="PROSITE" id="PS00022">
    <property type="entry name" value="EGF_1"/>
    <property type="match status" value="2"/>
</dbReference>
<dbReference type="SMART" id="SM00181">
    <property type="entry name" value="EGF"/>
    <property type="match status" value="3"/>
</dbReference>
<evidence type="ECO:0000259" key="6">
    <source>
        <dbReference type="PROSITE" id="PS50026"/>
    </source>
</evidence>
<keyword evidence="5" id="KW-1133">Transmembrane helix</keyword>
<dbReference type="AlphaFoldDB" id="A0A0V1AXR7"/>
<comment type="caution">
    <text evidence="4">Lacks conserved residue(s) required for the propagation of feature annotation.</text>
</comment>
<dbReference type="EMBL" id="JYDH01000183">
    <property type="protein sequence ID" value="KRY29027.1"/>
    <property type="molecule type" value="Genomic_DNA"/>
</dbReference>
<organism evidence="7 8">
    <name type="scientific">Trichinella spiralis</name>
    <name type="common">Trichina worm</name>
    <dbReference type="NCBI Taxonomy" id="6334"/>
    <lineage>
        <taxon>Eukaryota</taxon>
        <taxon>Metazoa</taxon>
        <taxon>Ecdysozoa</taxon>
        <taxon>Nematoda</taxon>
        <taxon>Enoplea</taxon>
        <taxon>Dorylaimia</taxon>
        <taxon>Trichinellida</taxon>
        <taxon>Trichinellidae</taxon>
        <taxon>Trichinella</taxon>
    </lineage>
</organism>
<dbReference type="InterPro" id="IPR000742">
    <property type="entry name" value="EGF"/>
</dbReference>
<evidence type="ECO:0000256" key="2">
    <source>
        <dbReference type="ARBA" id="ARBA00022737"/>
    </source>
</evidence>
<dbReference type="InParanoid" id="A0A0V1AXR7"/>
<dbReference type="GO" id="GO:0016020">
    <property type="term" value="C:membrane"/>
    <property type="evidence" value="ECO:0007669"/>
    <property type="project" value="UniProtKB-SubCell"/>
</dbReference>
<dbReference type="Proteomes" id="UP000054776">
    <property type="component" value="Unassembled WGS sequence"/>
</dbReference>
<keyword evidence="2" id="KW-0677">Repeat</keyword>
<keyword evidence="3 4" id="KW-1015">Disulfide bond</keyword>
<accession>A0A0V1AXR7</accession>
<dbReference type="SUPFAM" id="SSF57196">
    <property type="entry name" value="EGF/Laminin"/>
    <property type="match status" value="1"/>
</dbReference>
<feature type="transmembrane region" description="Helical" evidence="5">
    <location>
        <begin position="7"/>
        <end position="27"/>
    </location>
</feature>
<keyword evidence="8" id="KW-1185">Reference proteome</keyword>
<dbReference type="PROSITE" id="PS50026">
    <property type="entry name" value="EGF_3"/>
    <property type="match status" value="2"/>
</dbReference>
<evidence type="ECO:0000313" key="8">
    <source>
        <dbReference type="Proteomes" id="UP000054776"/>
    </source>
</evidence>
<evidence type="ECO:0000256" key="5">
    <source>
        <dbReference type="SAM" id="Phobius"/>
    </source>
</evidence>
<dbReference type="PANTHER" id="PTHR24049">
    <property type="entry name" value="CRUMBS FAMILY MEMBER"/>
    <property type="match status" value="1"/>
</dbReference>
<feature type="disulfide bond" evidence="4">
    <location>
        <begin position="450"/>
        <end position="459"/>
    </location>
</feature>
<protein>
    <submittedName>
        <fullName evidence="7">Cadherin-related tumor suppressor</fullName>
    </submittedName>
</protein>
<dbReference type="OrthoDB" id="5916149at2759"/>
<dbReference type="Gene3D" id="2.10.25.10">
    <property type="entry name" value="Laminin"/>
    <property type="match status" value="2"/>
</dbReference>
<sequence length="750" mass="85456">MKSYLYFFLILLAMKFWILVSILLLIWNTSECRCPFQYRSGIYGGVAGKRCITLVNITDLRRIFNGNFVDSAQLYCKLAYKNGRAIVNALDDEWRRMGKIKVPPYHLSEESVYLIREVSQPLKNIFVLECENSPSKYCCMTKRLSSRARDAKYEERDCCAQKFGSCAEKHNSFATLGKILKLLDFCVNYNTLLPFLHFLPLKNSNGANNPAHDIVDNYRCEEDKCKFFACIHDEYEDCLEIRVPLCQRNPSNRNECRQYSYYQLREREFPYGKPCEERDYGETCTCPCADLPWSSWSTSTKTCGNYTAYRFRPKARHEYEKVDCLKSPELCCFEQEERYFPPCPSNKVNKMICTNNGGEVEEIESKLQCICKEPFRSGELCENGFKSCDEKKGCQNGGTCLQYGNYGVCSCGAALTGNQCEFVIGACTSQSCLNGGNCSTVDSNSYTCICAPGFEGAHCETDNASHTKMGMAIIFCTRVHSPEASDKHRQSLIKEILEMRQRCRRNVVSLPILSKCKIRRTEQKQAVIICHCHHATCLGQHSSKIVCSGRGCNAGRSRKQIVNKQCTKITFRHPVEGEDGSYVYVEHCHQLRHVHFHTEALRHLTAVVGLIQVRDEHFRTSTAGIKITFRHPVEGEDCSHVYVEHCHQLRHVHFHTEALRHLTAVVGLIQVRDEHFRTSTAGIKITFRHPVEGEDCSHVYVEHCHQLRHVHLYAVALRHLPAFLCPDSAERSGSTAGLFPISSLYHGSTG</sequence>
<evidence type="ECO:0000313" key="7">
    <source>
        <dbReference type="EMBL" id="KRY29027.1"/>
    </source>
</evidence>
<reference evidence="7 8" key="1">
    <citation type="submission" date="2015-01" db="EMBL/GenBank/DDBJ databases">
        <title>Evolution of Trichinella species and genotypes.</title>
        <authorList>
            <person name="Korhonen P.K."/>
            <person name="Edoardo P."/>
            <person name="Giuseppe L.R."/>
            <person name="Gasser R.B."/>
        </authorList>
    </citation>
    <scope>NUCLEOTIDE SEQUENCE [LARGE SCALE GENOMIC DNA]</scope>
    <source>
        <strain evidence="7">ISS3</strain>
    </source>
</reference>
<proteinExistence type="predicted"/>
<feature type="domain" description="EGF-like" evidence="6">
    <location>
        <begin position="384"/>
        <end position="421"/>
    </location>
</feature>
<keyword evidence="5" id="KW-0812">Transmembrane</keyword>
<dbReference type="Pfam" id="PF00008">
    <property type="entry name" value="EGF"/>
    <property type="match status" value="1"/>
</dbReference>
<evidence type="ECO:0000256" key="3">
    <source>
        <dbReference type="ARBA" id="ARBA00023157"/>
    </source>
</evidence>
<keyword evidence="1 4" id="KW-0245">EGF-like domain</keyword>
<dbReference type="InterPro" id="IPR051022">
    <property type="entry name" value="Notch_Cell-Fate_Det"/>
</dbReference>
<feature type="domain" description="EGF-like" evidence="6">
    <location>
        <begin position="423"/>
        <end position="460"/>
    </location>
</feature>
<dbReference type="CDD" id="cd00054">
    <property type="entry name" value="EGF_CA"/>
    <property type="match status" value="1"/>
</dbReference>
<gene>
    <name evidence="7" type="primary">ft</name>
    <name evidence="7" type="ORF">T01_7926</name>
</gene>
<evidence type="ECO:0000256" key="4">
    <source>
        <dbReference type="PROSITE-ProRule" id="PRU00076"/>
    </source>
</evidence>
<dbReference type="PROSITE" id="PS01186">
    <property type="entry name" value="EGF_2"/>
    <property type="match status" value="2"/>
</dbReference>
<keyword evidence="5" id="KW-0472">Membrane</keyword>
<dbReference type="STRING" id="6334.A0A0V1AXR7"/>
<evidence type="ECO:0000256" key="1">
    <source>
        <dbReference type="ARBA" id="ARBA00022536"/>
    </source>
</evidence>
<name>A0A0V1AXR7_TRISP</name>
<feature type="disulfide bond" evidence="4">
    <location>
        <begin position="411"/>
        <end position="420"/>
    </location>
</feature>
<comment type="caution">
    <text evidence="7">The sequence shown here is derived from an EMBL/GenBank/DDBJ whole genome shotgun (WGS) entry which is preliminary data.</text>
</comment>
<dbReference type="eggNOG" id="KOG1219">
    <property type="taxonomic scope" value="Eukaryota"/>
</dbReference>